<name>A0A0B6AZ37_PRIM2</name>
<organism evidence="1 2">
    <name type="scientific">Priestia megaterium (strain ATCC 14581 / DSM 32 / CCUG 1817 / JCM 2506 / NBRC 15308 / NCIMB 9376 / NCTC 10342 / NRRL B-14308 / VKM B-512 / Ford 19)</name>
    <name type="common">Bacillus megaterium</name>
    <dbReference type="NCBI Taxonomy" id="1348623"/>
    <lineage>
        <taxon>Bacteria</taxon>
        <taxon>Bacillati</taxon>
        <taxon>Bacillota</taxon>
        <taxon>Bacilli</taxon>
        <taxon>Bacillales</taxon>
        <taxon>Bacillaceae</taxon>
        <taxon>Priestia</taxon>
    </lineage>
</organism>
<evidence type="ECO:0000313" key="1">
    <source>
        <dbReference type="EMBL" id="AJI25199.1"/>
    </source>
</evidence>
<reference evidence="1 2" key="1">
    <citation type="journal article" date="2015" name="Genome Announc.">
        <title>Complete genome sequences for 35 biothreat assay-relevant bacillus species.</title>
        <authorList>
            <person name="Johnson S.L."/>
            <person name="Daligault H.E."/>
            <person name="Davenport K.W."/>
            <person name="Jaissle J."/>
            <person name="Frey K.G."/>
            <person name="Ladner J.T."/>
            <person name="Broomall S.M."/>
            <person name="Bishop-Lilly K.A."/>
            <person name="Bruce D.C."/>
            <person name="Gibbons H.S."/>
            <person name="Coyne S.R."/>
            <person name="Lo C.C."/>
            <person name="Meincke L."/>
            <person name="Munk A.C."/>
            <person name="Koroleva G.I."/>
            <person name="Rosenzweig C.N."/>
            <person name="Palacios G.F."/>
            <person name="Redden C.L."/>
            <person name="Minogue T.D."/>
            <person name="Chain P.S."/>
        </authorList>
    </citation>
    <scope>NUCLEOTIDE SEQUENCE [LARGE SCALE GENOMIC DNA]</scope>
    <source>
        <strain evidence="2">ATCC 14581 / DSM 32 / JCM 2506 / NBRC 15308 / NCIMB 9376 / NCTC 10342 / NRRL B-14308 / VKM B-512</strain>
    </source>
</reference>
<dbReference type="KEGG" id="bmeg:BG04_330"/>
<sequence length="85" mass="9506">MARIINFWSFMCALLCVVFFFIAFNHPALFNINFCLAMILFFVGIIGFFGINNWASALRSILTVVISAGLILVTGFIIFIGNLFS</sequence>
<dbReference type="AlphaFoldDB" id="A0A0B6AZ37"/>
<protein>
    <submittedName>
        <fullName evidence="1">Putative membrane protein</fullName>
    </submittedName>
</protein>
<gene>
    <name evidence="1" type="ORF">BG04_330</name>
</gene>
<dbReference type="RefSeq" id="WP_034650228.1">
    <property type="nucleotide sequence ID" value="NZ_BCVB01000006.1"/>
</dbReference>
<dbReference type="HOGENOM" id="CLU_2505861_0_0_9"/>
<dbReference type="EMBL" id="CP009920">
    <property type="protein sequence ID" value="AJI25199.1"/>
    <property type="molecule type" value="Genomic_DNA"/>
</dbReference>
<dbReference type="GeneID" id="93643842"/>
<evidence type="ECO:0000313" key="2">
    <source>
        <dbReference type="Proteomes" id="UP000031829"/>
    </source>
</evidence>
<dbReference type="Proteomes" id="UP000031829">
    <property type="component" value="Chromosome"/>
</dbReference>
<accession>A0A0B6AZ37</accession>
<proteinExistence type="predicted"/>